<sequence length="62" mass="6905">MSNDPACKRCENGSGDIIHAIRVCAYAREVLTLGGLHESLLDDNYMDCIDWLGSSMRERNST</sequence>
<organism evidence="1 2">
    <name type="scientific">Gossypium tomentosum</name>
    <name type="common">Hawaiian cotton</name>
    <name type="synonym">Gossypium sandvicense</name>
    <dbReference type="NCBI Taxonomy" id="34277"/>
    <lineage>
        <taxon>Eukaryota</taxon>
        <taxon>Viridiplantae</taxon>
        <taxon>Streptophyta</taxon>
        <taxon>Embryophyta</taxon>
        <taxon>Tracheophyta</taxon>
        <taxon>Spermatophyta</taxon>
        <taxon>Magnoliopsida</taxon>
        <taxon>eudicotyledons</taxon>
        <taxon>Gunneridae</taxon>
        <taxon>Pentapetalae</taxon>
        <taxon>rosids</taxon>
        <taxon>malvids</taxon>
        <taxon>Malvales</taxon>
        <taxon>Malvaceae</taxon>
        <taxon>Malvoideae</taxon>
        <taxon>Gossypium</taxon>
    </lineage>
</organism>
<evidence type="ECO:0000313" key="2">
    <source>
        <dbReference type="Proteomes" id="UP000322667"/>
    </source>
</evidence>
<evidence type="ECO:0008006" key="3">
    <source>
        <dbReference type="Google" id="ProtNLM"/>
    </source>
</evidence>
<dbReference type="AlphaFoldDB" id="A0A5D2R5X3"/>
<name>A0A5D2R5X3_GOSTO</name>
<evidence type="ECO:0000313" key="1">
    <source>
        <dbReference type="EMBL" id="TYI36271.1"/>
    </source>
</evidence>
<accession>A0A5D2R5X3</accession>
<reference evidence="1 2" key="1">
    <citation type="submission" date="2019-07" db="EMBL/GenBank/DDBJ databases">
        <title>WGS assembly of Gossypium tomentosum.</title>
        <authorList>
            <person name="Chen Z.J."/>
            <person name="Sreedasyam A."/>
            <person name="Ando A."/>
            <person name="Song Q."/>
            <person name="De L."/>
            <person name="Hulse-Kemp A."/>
            <person name="Ding M."/>
            <person name="Ye W."/>
            <person name="Kirkbride R."/>
            <person name="Jenkins J."/>
            <person name="Plott C."/>
            <person name="Lovell J."/>
            <person name="Lin Y.-M."/>
            <person name="Vaughn R."/>
            <person name="Liu B."/>
            <person name="Li W."/>
            <person name="Simpson S."/>
            <person name="Scheffler B."/>
            <person name="Saski C."/>
            <person name="Grover C."/>
            <person name="Hu G."/>
            <person name="Conover J."/>
            <person name="Carlson J."/>
            <person name="Shu S."/>
            <person name="Boston L."/>
            <person name="Williams M."/>
            <person name="Peterson D."/>
            <person name="Mcgee K."/>
            <person name="Jones D."/>
            <person name="Wendel J."/>
            <person name="Stelly D."/>
            <person name="Grimwood J."/>
            <person name="Schmutz J."/>
        </authorList>
    </citation>
    <scope>NUCLEOTIDE SEQUENCE [LARGE SCALE GENOMIC DNA]</scope>
    <source>
        <strain evidence="1">7179.01</strain>
    </source>
</reference>
<protein>
    <recommendedName>
        <fullName evidence="3">Reverse transcriptase zinc-binding domain-containing protein</fullName>
    </recommendedName>
</protein>
<keyword evidence="2" id="KW-1185">Reference proteome</keyword>
<gene>
    <name evidence="1" type="ORF">ES332_A03G130000v1</name>
</gene>
<dbReference type="Proteomes" id="UP000322667">
    <property type="component" value="Chromosome A03"/>
</dbReference>
<dbReference type="EMBL" id="CM017612">
    <property type="protein sequence ID" value="TYI36271.1"/>
    <property type="molecule type" value="Genomic_DNA"/>
</dbReference>
<proteinExistence type="predicted"/>